<dbReference type="AlphaFoldDB" id="A0A6G1JXY4"/>
<dbReference type="Gene3D" id="3.40.50.720">
    <property type="entry name" value="NAD(P)-binding Rossmann-like Domain"/>
    <property type="match status" value="1"/>
</dbReference>
<dbReference type="InterPro" id="IPR036291">
    <property type="entry name" value="NAD(P)-bd_dom_sf"/>
</dbReference>
<dbReference type="InterPro" id="IPR051468">
    <property type="entry name" value="Fungal_SecMetab_SDRs"/>
</dbReference>
<name>A0A6G1JXY4_9PLEO</name>
<dbReference type="InterPro" id="IPR002347">
    <property type="entry name" value="SDR_fam"/>
</dbReference>
<dbReference type="EMBL" id="MU005778">
    <property type="protein sequence ID" value="KAF2705469.1"/>
    <property type="molecule type" value="Genomic_DNA"/>
</dbReference>
<sequence length="267" mass="29047">MSPKVVFISGANRGLGKGLLRLYLARPNHIVIAANRDPSHPTSGALSQIPTGHGSRLIVVKVDASVQSDAADAVKALAEQGIHHLDLVIANAGVSYVWPSVKDLDVKDLEGHMVPNVYGVVWLYQATRDLLEKAERPIWATMGSIAGWIENQYPITNAAYGPSKAAIHWITKSINTEEKKIASIVMSPGFVQTDMGNVGAAYFGMGKPELTVEDSCNGMLKLLDQVSKESHGGKLWDYTASMSDCYDVSSCSSRYKELIWVSFRLET</sequence>
<dbReference type="GO" id="GO:0005737">
    <property type="term" value="C:cytoplasm"/>
    <property type="evidence" value="ECO:0007669"/>
    <property type="project" value="TreeGrafter"/>
</dbReference>
<keyword evidence="3" id="KW-1185">Reference proteome</keyword>
<evidence type="ECO:0000256" key="1">
    <source>
        <dbReference type="ARBA" id="ARBA00006484"/>
    </source>
</evidence>
<comment type="similarity">
    <text evidence="1">Belongs to the short-chain dehydrogenases/reductases (SDR) family.</text>
</comment>
<dbReference type="Pfam" id="PF00106">
    <property type="entry name" value="adh_short"/>
    <property type="match status" value="1"/>
</dbReference>
<protein>
    <submittedName>
        <fullName evidence="2">NAD(P)-binding protein</fullName>
    </submittedName>
</protein>
<reference evidence="2" key="1">
    <citation type="journal article" date="2020" name="Stud. Mycol.">
        <title>101 Dothideomycetes genomes: a test case for predicting lifestyles and emergence of pathogens.</title>
        <authorList>
            <person name="Haridas S."/>
            <person name="Albert R."/>
            <person name="Binder M."/>
            <person name="Bloem J."/>
            <person name="Labutti K."/>
            <person name="Salamov A."/>
            <person name="Andreopoulos B."/>
            <person name="Baker S."/>
            <person name="Barry K."/>
            <person name="Bills G."/>
            <person name="Bluhm B."/>
            <person name="Cannon C."/>
            <person name="Castanera R."/>
            <person name="Culley D."/>
            <person name="Daum C."/>
            <person name="Ezra D."/>
            <person name="Gonzalez J."/>
            <person name="Henrissat B."/>
            <person name="Kuo A."/>
            <person name="Liang C."/>
            <person name="Lipzen A."/>
            <person name="Lutzoni F."/>
            <person name="Magnuson J."/>
            <person name="Mondo S."/>
            <person name="Nolan M."/>
            <person name="Ohm R."/>
            <person name="Pangilinan J."/>
            <person name="Park H.-J."/>
            <person name="Ramirez L."/>
            <person name="Alfaro M."/>
            <person name="Sun H."/>
            <person name="Tritt A."/>
            <person name="Yoshinaga Y."/>
            <person name="Zwiers L.-H."/>
            <person name="Turgeon B."/>
            <person name="Goodwin S."/>
            <person name="Spatafora J."/>
            <person name="Crous P."/>
            <person name="Grigoriev I."/>
        </authorList>
    </citation>
    <scope>NUCLEOTIDE SEQUENCE</scope>
    <source>
        <strain evidence="2">CBS 279.74</strain>
    </source>
</reference>
<evidence type="ECO:0000313" key="3">
    <source>
        <dbReference type="Proteomes" id="UP000799428"/>
    </source>
</evidence>
<organism evidence="2 3">
    <name type="scientific">Pleomassaria siparia CBS 279.74</name>
    <dbReference type="NCBI Taxonomy" id="1314801"/>
    <lineage>
        <taxon>Eukaryota</taxon>
        <taxon>Fungi</taxon>
        <taxon>Dikarya</taxon>
        <taxon>Ascomycota</taxon>
        <taxon>Pezizomycotina</taxon>
        <taxon>Dothideomycetes</taxon>
        <taxon>Pleosporomycetidae</taxon>
        <taxon>Pleosporales</taxon>
        <taxon>Pleomassariaceae</taxon>
        <taxon>Pleomassaria</taxon>
    </lineage>
</organism>
<dbReference type="GO" id="GO:0016491">
    <property type="term" value="F:oxidoreductase activity"/>
    <property type="evidence" value="ECO:0007669"/>
    <property type="project" value="TreeGrafter"/>
</dbReference>
<accession>A0A6G1JXY4</accession>
<dbReference type="PANTHER" id="PTHR43544:SF26">
    <property type="entry name" value="SHORT CHAIN DEHYDROGENASE_REDUCTASE FAMILY OXIDOREDUCTASE (JCVI)"/>
    <property type="match status" value="1"/>
</dbReference>
<dbReference type="Proteomes" id="UP000799428">
    <property type="component" value="Unassembled WGS sequence"/>
</dbReference>
<proteinExistence type="inferred from homology"/>
<dbReference type="PRINTS" id="PR00081">
    <property type="entry name" value="GDHRDH"/>
</dbReference>
<dbReference type="SUPFAM" id="SSF51735">
    <property type="entry name" value="NAD(P)-binding Rossmann-fold domains"/>
    <property type="match status" value="1"/>
</dbReference>
<evidence type="ECO:0000313" key="2">
    <source>
        <dbReference type="EMBL" id="KAF2705469.1"/>
    </source>
</evidence>
<dbReference type="PANTHER" id="PTHR43544">
    <property type="entry name" value="SHORT-CHAIN DEHYDROGENASE/REDUCTASE"/>
    <property type="match status" value="1"/>
</dbReference>
<dbReference type="OrthoDB" id="9876299at2759"/>
<gene>
    <name evidence="2" type="ORF">K504DRAFT_537061</name>
</gene>